<keyword evidence="2" id="KW-0325">Glycoprotein</keyword>
<dbReference type="InterPro" id="IPR026444">
    <property type="entry name" value="Secre_tail"/>
</dbReference>
<feature type="domain" description="Secretion system C-terminal sorting" evidence="3">
    <location>
        <begin position="686"/>
        <end position="752"/>
    </location>
</feature>
<dbReference type="Pfam" id="PF18962">
    <property type="entry name" value="Por_Secre_tail"/>
    <property type="match status" value="1"/>
</dbReference>
<gene>
    <name evidence="4" type="ORF">GCM10009118_15260</name>
</gene>
<proteinExistence type="predicted"/>
<dbReference type="PANTHER" id="PTHR44103">
    <property type="entry name" value="PROPROTEIN CONVERTASE P"/>
    <property type="match status" value="1"/>
</dbReference>
<evidence type="ECO:0000313" key="4">
    <source>
        <dbReference type="EMBL" id="GAA0875118.1"/>
    </source>
</evidence>
<accession>A0ABN1MQI0</accession>
<evidence type="ECO:0000259" key="3">
    <source>
        <dbReference type="Pfam" id="PF18962"/>
    </source>
</evidence>
<evidence type="ECO:0000313" key="5">
    <source>
        <dbReference type="Proteomes" id="UP001501126"/>
    </source>
</evidence>
<sequence>MKKYLFVFCLFIVANEVKAQFSFERNRYLEVRMGGQPMRMPWAGGINYGQFSEIDMDFDGRTDLFVFDRSDNQIRIFLSKSDGTGEYYVEAPEYRFSFPEDVRYRAALVDYNQDGLPDIFTYGIGGIKVYKNTGDAMGGHQWELFKSLLYSEYPGANGGTGNLYVSSSDIPAIVDVDGDGDTDILTFHIGGERMEYHKNMSMENYGIPDSLEFVVMNECWGNFREDENTNSIILNSNLFPCGSGGSNVDNPELSEGGSTTLLIEEKNSRHAGSTILALDMNNSGVMDLIIGDISFPNLVMLANGGTSVNTNSPIVSVDYNFPSNSTPSSLSLFPAGFFVDGDHDGVKDLIVAPNAKIVSENQKSVWRYRNIGTNNNPTFVFQERDFLQKEMIEAGSGSIPVVLDVNGDGLKDLIVANFFNYKPTIDKESGFMYFQNTGSMAAPVLTYVDSDKFGIKSLGIGLRAIPTFGDLDGDGDLDMLVGEESGKVHLFINEAGAGNPISFSTPVYNIQDNTGTVISAGSYSAPTLVDLDRDGLLDLVIGTKNGTLLYYKNTGSSAAFQFTLKNDMLGNIDVAPSSPDGYAVPHFLDHEGEWHLFLGGRSGRLDYYTGIEGNLTPGFDFGFSSIGYASIDMEGYSAFAISDMDNDGNYDLFAGGDLGGVDLFESDPNSSVGFEPVEIPQDKIAVYPNPFTEEFIVEGASKGSLLRIYNTQGVIVYEQKVTTEKEVVGLQLVSKGMYFIEVEEGGQTYHTRVLKR</sequence>
<evidence type="ECO:0000256" key="2">
    <source>
        <dbReference type="ARBA" id="ARBA00023180"/>
    </source>
</evidence>
<organism evidence="4 5">
    <name type="scientific">Wandonia haliotis</name>
    <dbReference type="NCBI Taxonomy" id="574963"/>
    <lineage>
        <taxon>Bacteria</taxon>
        <taxon>Pseudomonadati</taxon>
        <taxon>Bacteroidota</taxon>
        <taxon>Flavobacteriia</taxon>
        <taxon>Flavobacteriales</taxon>
        <taxon>Crocinitomicaceae</taxon>
        <taxon>Wandonia</taxon>
    </lineage>
</organism>
<keyword evidence="5" id="KW-1185">Reference proteome</keyword>
<dbReference type="InterPro" id="IPR000413">
    <property type="entry name" value="Integrin_alpha"/>
</dbReference>
<dbReference type="InterPro" id="IPR013517">
    <property type="entry name" value="FG-GAP"/>
</dbReference>
<evidence type="ECO:0000256" key="1">
    <source>
        <dbReference type="ARBA" id="ARBA00022729"/>
    </source>
</evidence>
<dbReference type="EMBL" id="BAAAFH010000007">
    <property type="protein sequence ID" value="GAA0875118.1"/>
    <property type="molecule type" value="Genomic_DNA"/>
</dbReference>
<protein>
    <recommendedName>
        <fullName evidence="3">Secretion system C-terminal sorting domain-containing protein</fullName>
    </recommendedName>
</protein>
<dbReference type="NCBIfam" id="TIGR04183">
    <property type="entry name" value="Por_Secre_tail"/>
    <property type="match status" value="1"/>
</dbReference>
<reference evidence="4 5" key="1">
    <citation type="journal article" date="2019" name="Int. J. Syst. Evol. Microbiol.">
        <title>The Global Catalogue of Microorganisms (GCM) 10K type strain sequencing project: providing services to taxonomists for standard genome sequencing and annotation.</title>
        <authorList>
            <consortium name="The Broad Institute Genomics Platform"/>
            <consortium name="The Broad Institute Genome Sequencing Center for Infectious Disease"/>
            <person name="Wu L."/>
            <person name="Ma J."/>
        </authorList>
    </citation>
    <scope>NUCLEOTIDE SEQUENCE [LARGE SCALE GENOMIC DNA]</scope>
    <source>
        <strain evidence="4 5">JCM 16083</strain>
    </source>
</reference>
<dbReference type="Gene3D" id="2.130.10.130">
    <property type="entry name" value="Integrin alpha, N-terminal"/>
    <property type="match status" value="1"/>
</dbReference>
<dbReference type="PANTHER" id="PTHR44103:SF1">
    <property type="entry name" value="PROPROTEIN CONVERTASE P"/>
    <property type="match status" value="1"/>
</dbReference>
<dbReference type="PRINTS" id="PR01185">
    <property type="entry name" value="INTEGRINA"/>
</dbReference>
<keyword evidence="1" id="KW-0732">Signal</keyword>
<comment type="caution">
    <text evidence="4">The sequence shown here is derived from an EMBL/GenBank/DDBJ whole genome shotgun (WGS) entry which is preliminary data.</text>
</comment>
<dbReference type="Pfam" id="PF13517">
    <property type="entry name" value="FG-GAP_3"/>
    <property type="match status" value="2"/>
</dbReference>
<name>A0ABN1MQI0_9FLAO</name>
<dbReference type="RefSeq" id="WP_343786236.1">
    <property type="nucleotide sequence ID" value="NZ_BAAAFH010000007.1"/>
</dbReference>
<dbReference type="InterPro" id="IPR028994">
    <property type="entry name" value="Integrin_alpha_N"/>
</dbReference>
<dbReference type="SUPFAM" id="SSF69318">
    <property type="entry name" value="Integrin alpha N-terminal domain"/>
    <property type="match status" value="2"/>
</dbReference>
<dbReference type="Proteomes" id="UP001501126">
    <property type="component" value="Unassembled WGS sequence"/>
</dbReference>